<sequence length="113" mass="12772">MKKLLVKVLILIIVFTACSSQPPSIRVLNRRSNKANVQIKTANNNTININDVEPNQTTSYQEIEEGYHQATATIQNEKASPYIYFTTVKERKYTIVVLDGATPYLRVDDDGPK</sequence>
<dbReference type="RefSeq" id="WP_321535501.1">
    <property type="nucleotide sequence ID" value="NZ_JARGDL010000006.1"/>
</dbReference>
<feature type="chain" id="PRO_5042001361" description="Lipoprotein" evidence="1">
    <location>
        <begin position="20"/>
        <end position="113"/>
    </location>
</feature>
<proteinExistence type="predicted"/>
<protein>
    <recommendedName>
        <fullName evidence="4">Lipoprotein</fullName>
    </recommendedName>
</protein>
<accession>A0AAE3NZX4</accession>
<keyword evidence="3" id="KW-1185">Reference proteome</keyword>
<dbReference type="EMBL" id="JARGDL010000006">
    <property type="protein sequence ID" value="MDF1611734.1"/>
    <property type="molecule type" value="Genomic_DNA"/>
</dbReference>
<dbReference type="AlphaFoldDB" id="A0AAE3NZX4"/>
<evidence type="ECO:0000313" key="2">
    <source>
        <dbReference type="EMBL" id="MDF1611734.1"/>
    </source>
</evidence>
<reference evidence="2" key="1">
    <citation type="submission" date="2023-03" db="EMBL/GenBank/DDBJ databases">
        <title>Stygiobacter electus gen. nov., sp. nov., facultatively anaerobic thermotolerant bacterium of the class Ignavibacteria from a well of Yessentuki mineral water deposit.</title>
        <authorList>
            <person name="Podosokorskaya O.A."/>
            <person name="Elcheninov A.G."/>
            <person name="Petrova N.F."/>
            <person name="Zavarzina D.G."/>
            <person name="Kublanov I.V."/>
            <person name="Merkel A.Y."/>
        </authorList>
    </citation>
    <scope>NUCLEOTIDE SEQUENCE</scope>
    <source>
        <strain evidence="2">09-Me</strain>
    </source>
</reference>
<dbReference type="Proteomes" id="UP001221302">
    <property type="component" value="Unassembled WGS sequence"/>
</dbReference>
<name>A0AAE3NZX4_9BACT</name>
<dbReference type="PROSITE" id="PS51257">
    <property type="entry name" value="PROKAR_LIPOPROTEIN"/>
    <property type="match status" value="1"/>
</dbReference>
<gene>
    <name evidence="2" type="ORF">P0M35_06205</name>
</gene>
<organism evidence="2 3">
    <name type="scientific">Stygiobacter electus</name>
    <dbReference type="NCBI Taxonomy" id="3032292"/>
    <lineage>
        <taxon>Bacteria</taxon>
        <taxon>Pseudomonadati</taxon>
        <taxon>Ignavibacteriota</taxon>
        <taxon>Ignavibacteria</taxon>
        <taxon>Ignavibacteriales</taxon>
        <taxon>Melioribacteraceae</taxon>
        <taxon>Stygiobacter</taxon>
    </lineage>
</organism>
<evidence type="ECO:0008006" key="4">
    <source>
        <dbReference type="Google" id="ProtNLM"/>
    </source>
</evidence>
<evidence type="ECO:0000313" key="3">
    <source>
        <dbReference type="Proteomes" id="UP001221302"/>
    </source>
</evidence>
<keyword evidence="1" id="KW-0732">Signal</keyword>
<evidence type="ECO:0000256" key="1">
    <source>
        <dbReference type="SAM" id="SignalP"/>
    </source>
</evidence>
<feature type="signal peptide" evidence="1">
    <location>
        <begin position="1"/>
        <end position="19"/>
    </location>
</feature>
<comment type="caution">
    <text evidence="2">The sequence shown here is derived from an EMBL/GenBank/DDBJ whole genome shotgun (WGS) entry which is preliminary data.</text>
</comment>